<dbReference type="InterPro" id="IPR042086">
    <property type="entry name" value="MeTrfase_capping"/>
</dbReference>
<organism evidence="6">
    <name type="scientific">Eucalyptus grandis</name>
    <name type="common">Flooded gum</name>
    <dbReference type="NCBI Taxonomy" id="71139"/>
    <lineage>
        <taxon>Eukaryota</taxon>
        <taxon>Viridiplantae</taxon>
        <taxon>Streptophyta</taxon>
        <taxon>Embryophyta</taxon>
        <taxon>Tracheophyta</taxon>
        <taxon>Spermatophyta</taxon>
        <taxon>Magnoliopsida</taxon>
        <taxon>eudicotyledons</taxon>
        <taxon>Gunneridae</taxon>
        <taxon>Pentapetalae</taxon>
        <taxon>rosids</taxon>
        <taxon>malvids</taxon>
        <taxon>Myrtales</taxon>
        <taxon>Myrtaceae</taxon>
        <taxon>Myrtoideae</taxon>
        <taxon>Eucalypteae</taxon>
        <taxon>Eucalyptus</taxon>
    </lineage>
</organism>
<evidence type="ECO:0000313" key="6">
    <source>
        <dbReference type="EMBL" id="KCW48584.1"/>
    </source>
</evidence>
<dbReference type="EMBL" id="KK198763">
    <property type="protein sequence ID" value="KCW48584.1"/>
    <property type="molecule type" value="Genomic_DNA"/>
</dbReference>
<evidence type="ECO:0000256" key="5">
    <source>
        <dbReference type="SAM" id="MobiDB-lite"/>
    </source>
</evidence>
<evidence type="ECO:0000256" key="4">
    <source>
        <dbReference type="ARBA" id="ARBA00022842"/>
    </source>
</evidence>
<evidence type="ECO:0000256" key="3">
    <source>
        <dbReference type="ARBA" id="ARBA00022723"/>
    </source>
</evidence>
<protein>
    <recommendedName>
        <fullName evidence="7">S-adenosylmethionine-dependent methyltransferase</fullName>
    </recommendedName>
</protein>
<dbReference type="Gene3D" id="1.10.1200.270">
    <property type="entry name" value="Methyltransferase, alpha-helical capping domain"/>
    <property type="match status" value="1"/>
</dbReference>
<evidence type="ECO:0000256" key="2">
    <source>
        <dbReference type="ARBA" id="ARBA00022679"/>
    </source>
</evidence>
<dbReference type="SUPFAM" id="SSF53335">
    <property type="entry name" value="S-adenosyl-L-methionine-dependent methyltransferases"/>
    <property type="match status" value="1"/>
</dbReference>
<proteinExistence type="predicted"/>
<keyword evidence="3" id="KW-0479">Metal-binding</keyword>
<keyword evidence="1" id="KW-0489">Methyltransferase</keyword>
<evidence type="ECO:0000256" key="1">
    <source>
        <dbReference type="ARBA" id="ARBA00022603"/>
    </source>
</evidence>
<dbReference type="Pfam" id="PF03492">
    <property type="entry name" value="Methyltransf_7"/>
    <property type="match status" value="1"/>
</dbReference>
<name>A0A059A4B5_EUCGR</name>
<dbReference type="Gene3D" id="3.40.50.150">
    <property type="entry name" value="Vaccinia Virus protein VP39"/>
    <property type="match status" value="1"/>
</dbReference>
<dbReference type="InParanoid" id="A0A059A4B5"/>
<dbReference type="Gramene" id="KCW48584">
    <property type="protein sequence ID" value="KCW48584"/>
    <property type="gene ID" value="EUGRSUZ_K02253"/>
</dbReference>
<dbReference type="InterPro" id="IPR029063">
    <property type="entry name" value="SAM-dependent_MTases_sf"/>
</dbReference>
<dbReference type="FunCoup" id="A0A059A4B5">
    <property type="interactions" value="23"/>
</dbReference>
<dbReference type="GO" id="GO:0046872">
    <property type="term" value="F:metal ion binding"/>
    <property type="evidence" value="ECO:0007669"/>
    <property type="project" value="UniProtKB-KW"/>
</dbReference>
<dbReference type="GO" id="GO:0008757">
    <property type="term" value="F:S-adenosylmethionine-dependent methyltransferase activity"/>
    <property type="evidence" value="ECO:0000318"/>
    <property type="project" value="GO_Central"/>
</dbReference>
<gene>
    <name evidence="6" type="ORF">EUGRSUZ_K02253</name>
</gene>
<feature type="region of interest" description="Disordered" evidence="5">
    <location>
        <begin position="1"/>
        <end position="25"/>
    </location>
</feature>
<reference evidence="6" key="1">
    <citation type="submission" date="2013-07" db="EMBL/GenBank/DDBJ databases">
        <title>The genome of Eucalyptus grandis.</title>
        <authorList>
            <person name="Schmutz J."/>
            <person name="Hayes R."/>
            <person name="Myburg A."/>
            <person name="Tuskan G."/>
            <person name="Grattapaglia D."/>
            <person name="Rokhsar D.S."/>
        </authorList>
    </citation>
    <scope>NUCLEOTIDE SEQUENCE</scope>
    <source>
        <tissue evidence="6">Leaf extractions</tissue>
    </source>
</reference>
<sequence>MAMEGPSNAFPMNGGEGPHSYSRNSSGQRIFIDRARKLIQEAVAEHLDMEAFSSSGAFLVADLGCSVGPNTFYAVSNVLQAVEQKCQSLGLDSQILEFQVFFNDHVGNDFNILFRSLPQDRRYHAAGVPGSFYGRLFPKNCLHFVYSSFALHWLSGAPKEVQDKSSPAWNKGRIFYTNANKEVIKAYAAQFAKDMEVFLCARAQEVVRGGLMVLTFLTRLDGAPHSQVFANRSLDLLESCLADMVNKGTISEERLDEFNLPMYYASPQEMKEAVERNGRFSIKKMVELVEGLAEAYPLTGKMIASPWRAALEGLLKEKMQFGEEMLDELFDSFARKHDESSIFEFVRESSITFVLLERSTTN</sequence>
<accession>A0A059A4B5</accession>
<dbReference type="OMA" id="HIRATTE"/>
<keyword evidence="4" id="KW-0460">Magnesium</keyword>
<dbReference type="GO" id="GO:0032259">
    <property type="term" value="P:methylation"/>
    <property type="evidence" value="ECO:0000318"/>
    <property type="project" value="GO_Central"/>
</dbReference>
<dbReference type="AlphaFoldDB" id="A0A059A4B5"/>
<evidence type="ECO:0008006" key="7">
    <source>
        <dbReference type="Google" id="ProtNLM"/>
    </source>
</evidence>
<dbReference type="eggNOG" id="ENOG502RH1U">
    <property type="taxonomic scope" value="Eukaryota"/>
</dbReference>
<dbReference type="PANTHER" id="PTHR31009">
    <property type="entry name" value="S-ADENOSYL-L-METHIONINE:CARBOXYL METHYLTRANSFERASE FAMILY PROTEIN"/>
    <property type="match status" value="1"/>
</dbReference>
<keyword evidence="2" id="KW-0808">Transferase</keyword>
<dbReference type="InterPro" id="IPR005299">
    <property type="entry name" value="MeTrfase_7"/>
</dbReference>